<feature type="transmembrane region" description="Helical" evidence="6">
    <location>
        <begin position="129"/>
        <end position="147"/>
    </location>
</feature>
<reference evidence="9" key="1">
    <citation type="journal article" date="2019" name="Int. J. Syst. Evol. Microbiol.">
        <title>The Global Catalogue of Microorganisms (GCM) 10K type strain sequencing project: providing services to taxonomists for standard genome sequencing and annotation.</title>
        <authorList>
            <consortium name="The Broad Institute Genomics Platform"/>
            <consortium name="The Broad Institute Genome Sequencing Center for Infectious Disease"/>
            <person name="Wu L."/>
            <person name="Ma J."/>
        </authorList>
    </citation>
    <scope>NUCLEOTIDE SEQUENCE [LARGE SCALE GENOMIC DNA]</scope>
    <source>
        <strain evidence="9">CCUG 66188</strain>
    </source>
</reference>
<feature type="transmembrane region" description="Helical" evidence="6">
    <location>
        <begin position="193"/>
        <end position="216"/>
    </location>
</feature>
<dbReference type="Pfam" id="PF00892">
    <property type="entry name" value="EamA"/>
    <property type="match status" value="2"/>
</dbReference>
<keyword evidence="9" id="KW-1185">Reference proteome</keyword>
<dbReference type="Proteomes" id="UP001596023">
    <property type="component" value="Unassembled WGS sequence"/>
</dbReference>
<feature type="domain" description="EamA" evidence="7">
    <location>
        <begin position="14"/>
        <end position="146"/>
    </location>
</feature>
<feature type="transmembrane region" description="Helical" evidence="6">
    <location>
        <begin position="228"/>
        <end position="249"/>
    </location>
</feature>
<evidence type="ECO:0000313" key="8">
    <source>
        <dbReference type="EMBL" id="MFC4672578.1"/>
    </source>
</evidence>
<evidence type="ECO:0000256" key="5">
    <source>
        <dbReference type="ARBA" id="ARBA00023136"/>
    </source>
</evidence>
<keyword evidence="3 6" id="KW-0812">Transmembrane</keyword>
<feature type="transmembrane region" description="Helical" evidence="6">
    <location>
        <begin position="261"/>
        <end position="279"/>
    </location>
</feature>
<keyword evidence="4 6" id="KW-1133">Transmembrane helix</keyword>
<evidence type="ECO:0000256" key="4">
    <source>
        <dbReference type="ARBA" id="ARBA00022989"/>
    </source>
</evidence>
<keyword evidence="5 6" id="KW-0472">Membrane</keyword>
<evidence type="ECO:0000256" key="3">
    <source>
        <dbReference type="ARBA" id="ARBA00022692"/>
    </source>
</evidence>
<gene>
    <name evidence="8" type="ORF">ACFO6W_02610</name>
</gene>
<organism evidence="8 9">
    <name type="scientific">Dysgonomonas termitidis</name>
    <dbReference type="NCBI Taxonomy" id="1516126"/>
    <lineage>
        <taxon>Bacteria</taxon>
        <taxon>Pseudomonadati</taxon>
        <taxon>Bacteroidota</taxon>
        <taxon>Bacteroidia</taxon>
        <taxon>Bacteroidales</taxon>
        <taxon>Dysgonomonadaceae</taxon>
        <taxon>Dysgonomonas</taxon>
    </lineage>
</organism>
<comment type="subcellular location">
    <subcellularLocation>
        <location evidence="1">Membrane</location>
        <topology evidence="1">Multi-pass membrane protein</topology>
    </subcellularLocation>
</comment>
<accession>A0ABV9KRJ5</accession>
<dbReference type="InterPro" id="IPR000620">
    <property type="entry name" value="EamA_dom"/>
</dbReference>
<feature type="domain" description="EamA" evidence="7">
    <location>
        <begin position="162"/>
        <end position="303"/>
    </location>
</feature>
<comment type="caution">
    <text evidence="8">The sequence shown here is derived from an EMBL/GenBank/DDBJ whole genome shotgun (WGS) entry which is preliminary data.</text>
</comment>
<feature type="transmembrane region" description="Helical" evidence="6">
    <location>
        <begin position="162"/>
        <end position="181"/>
    </location>
</feature>
<feature type="transmembrane region" description="Helical" evidence="6">
    <location>
        <begin position="97"/>
        <end position="117"/>
    </location>
</feature>
<feature type="transmembrane region" description="Helical" evidence="6">
    <location>
        <begin position="285"/>
        <end position="303"/>
    </location>
</feature>
<proteinExistence type="inferred from homology"/>
<dbReference type="InterPro" id="IPR050638">
    <property type="entry name" value="AA-Vitamin_Transporters"/>
</dbReference>
<protein>
    <submittedName>
        <fullName evidence="8">EamA family transporter</fullName>
    </submittedName>
</protein>
<evidence type="ECO:0000256" key="6">
    <source>
        <dbReference type="SAM" id="Phobius"/>
    </source>
</evidence>
<name>A0ABV9KRJ5_9BACT</name>
<comment type="similarity">
    <text evidence="2">Belongs to the EamA transporter family.</text>
</comment>
<feature type="transmembrane region" description="Helical" evidence="6">
    <location>
        <begin position="12"/>
        <end position="32"/>
    </location>
</feature>
<dbReference type="InterPro" id="IPR037185">
    <property type="entry name" value="EmrE-like"/>
</dbReference>
<dbReference type="SUPFAM" id="SSF103481">
    <property type="entry name" value="Multidrug resistance efflux transporter EmrE"/>
    <property type="match status" value="2"/>
</dbReference>
<dbReference type="PANTHER" id="PTHR32322">
    <property type="entry name" value="INNER MEMBRANE TRANSPORTER"/>
    <property type="match status" value="1"/>
</dbReference>
<evidence type="ECO:0000256" key="1">
    <source>
        <dbReference type="ARBA" id="ARBA00004141"/>
    </source>
</evidence>
<dbReference type="EMBL" id="JBHSGN010000015">
    <property type="protein sequence ID" value="MFC4672578.1"/>
    <property type="molecule type" value="Genomic_DNA"/>
</dbReference>
<feature type="transmembrane region" description="Helical" evidence="6">
    <location>
        <begin position="72"/>
        <end position="91"/>
    </location>
</feature>
<evidence type="ECO:0000256" key="2">
    <source>
        <dbReference type="ARBA" id="ARBA00007362"/>
    </source>
</evidence>
<evidence type="ECO:0000313" key="9">
    <source>
        <dbReference type="Proteomes" id="UP001596023"/>
    </source>
</evidence>
<dbReference type="PANTHER" id="PTHR32322:SF2">
    <property type="entry name" value="EAMA DOMAIN-CONTAINING PROTEIN"/>
    <property type="match status" value="1"/>
</dbReference>
<dbReference type="RefSeq" id="WP_379993767.1">
    <property type="nucleotide sequence ID" value="NZ_JBHSGN010000015.1"/>
</dbReference>
<evidence type="ECO:0000259" key="7">
    <source>
        <dbReference type="Pfam" id="PF00892"/>
    </source>
</evidence>
<feature type="transmembrane region" description="Helical" evidence="6">
    <location>
        <begin position="38"/>
        <end position="60"/>
    </location>
</feature>
<sequence length="311" mass="34394">MKVQEGMGKRTVSIIIAYFLIYVVWGSTYYFIGVALKGFSPFLLGALRFTVAGLVLLFWCWCRGEPVFKKTLIRKSAVSGIVLLFIDMAVVMLAQKYVSSSLVAIVASSTAIWIMALDAPMWSRNFRNPAVIAGMVIGFLGVTLLYFEQFNQSSNLNNHSEYGILLLLFGCISWALGTLYAKYRSSGEEEVNAFAGSAWQMIFASLMFWICAGFSGNIAGTDLNTVPASAWLSLIYLIIFGSILAYSAYIWLLKVRPATEVATHAYVNPFVAVVIGMTFGKEIVTWIQIAGLIVILLSVTLISKKKKRNQE</sequence>